<accession>A0A919XV38</accession>
<comment type="caution">
    <text evidence="2">The sequence shown here is derived from an EMBL/GenBank/DDBJ whole genome shotgun (WGS) entry which is preliminary data.</text>
</comment>
<organism evidence="2 3">
    <name type="scientific">Paenibacillus antibioticophila</name>
    <dbReference type="NCBI Taxonomy" id="1274374"/>
    <lineage>
        <taxon>Bacteria</taxon>
        <taxon>Bacillati</taxon>
        <taxon>Bacillota</taxon>
        <taxon>Bacilli</taxon>
        <taxon>Bacillales</taxon>
        <taxon>Paenibacillaceae</taxon>
        <taxon>Paenibacillus</taxon>
    </lineage>
</organism>
<gene>
    <name evidence="2" type="primary">ytfI</name>
    <name evidence="2" type="ORF">J41TS12_18390</name>
</gene>
<evidence type="ECO:0000256" key="1">
    <source>
        <dbReference type="SAM" id="Phobius"/>
    </source>
</evidence>
<dbReference type="InterPro" id="IPR021338">
    <property type="entry name" value="DUF2953"/>
</dbReference>
<keyword evidence="3" id="KW-1185">Reference proteome</keyword>
<sequence length="234" mass="26656">MSLWDWLGVILIALLMVLFLAMILVLRSTITIQMKARKSNQDETIKIEVTMLFGIIHFHYIIPRMSFSNLRTGLKVENDHADNLFSGHTNSEKQHINKEKIDQWSEQVKQILHSTEGLFPWLKTTLKKMSFQQFDWSTNVALPDAAVTATLTGALWAIKSTLVGWLSQYISLRQQPKLFVVPLFNSPPIFTTEISCIAKIRCGHAIHAGLVLIVRVLKVKGGMRKWLNILFKGS</sequence>
<reference evidence="2 3" key="1">
    <citation type="submission" date="2021-03" db="EMBL/GenBank/DDBJ databases">
        <title>Antimicrobial resistance genes in bacteria isolated from Japanese honey, and their potential for conferring macrolide and lincosamide resistance in the American foulbrood pathogen Paenibacillus larvae.</title>
        <authorList>
            <person name="Okamoto M."/>
            <person name="Kumagai M."/>
            <person name="Kanamori H."/>
            <person name="Takamatsu D."/>
        </authorList>
    </citation>
    <scope>NUCLEOTIDE SEQUENCE [LARGE SCALE GENOMIC DNA]</scope>
    <source>
        <strain evidence="2 3">J41TS12</strain>
    </source>
</reference>
<dbReference type="AlphaFoldDB" id="A0A919XV38"/>
<evidence type="ECO:0000313" key="2">
    <source>
        <dbReference type="EMBL" id="GIO36978.1"/>
    </source>
</evidence>
<dbReference type="Pfam" id="PF11167">
    <property type="entry name" value="DUF2953"/>
    <property type="match status" value="1"/>
</dbReference>
<keyword evidence="1" id="KW-1133">Transmembrane helix</keyword>
<evidence type="ECO:0008006" key="4">
    <source>
        <dbReference type="Google" id="ProtNLM"/>
    </source>
</evidence>
<dbReference type="EMBL" id="BORR01000005">
    <property type="protein sequence ID" value="GIO36978.1"/>
    <property type="molecule type" value="Genomic_DNA"/>
</dbReference>
<keyword evidence="1" id="KW-0472">Membrane</keyword>
<name>A0A919XV38_9BACL</name>
<feature type="transmembrane region" description="Helical" evidence="1">
    <location>
        <begin position="45"/>
        <end position="62"/>
    </location>
</feature>
<dbReference type="Proteomes" id="UP000681162">
    <property type="component" value="Unassembled WGS sequence"/>
</dbReference>
<evidence type="ECO:0000313" key="3">
    <source>
        <dbReference type="Proteomes" id="UP000681162"/>
    </source>
</evidence>
<protein>
    <recommendedName>
        <fullName evidence="4">DUF2953 domain-containing protein</fullName>
    </recommendedName>
</protein>
<keyword evidence="1" id="KW-0812">Transmembrane</keyword>
<feature type="transmembrane region" description="Helical" evidence="1">
    <location>
        <begin position="6"/>
        <end position="25"/>
    </location>
</feature>
<dbReference type="RefSeq" id="WP_249412938.1">
    <property type="nucleotide sequence ID" value="NZ_BORR01000005.1"/>
</dbReference>
<proteinExistence type="predicted"/>